<evidence type="ECO:0000256" key="3">
    <source>
        <dbReference type="PIRSR" id="PIRSR613078-2"/>
    </source>
</evidence>
<dbReference type="EMBL" id="LSCV01000002">
    <property type="protein sequence ID" value="KXB42503.1"/>
    <property type="molecule type" value="Genomic_DNA"/>
</dbReference>
<dbReference type="InterPro" id="IPR013078">
    <property type="entry name" value="His_Pase_superF_clade-1"/>
</dbReference>
<dbReference type="InterPro" id="IPR050275">
    <property type="entry name" value="PGM_Phosphatase"/>
</dbReference>
<evidence type="ECO:0000313" key="5">
    <source>
        <dbReference type="Proteomes" id="UP000070080"/>
    </source>
</evidence>
<dbReference type="Gene3D" id="3.40.50.1240">
    <property type="entry name" value="Phosphoglycerate mutase-like"/>
    <property type="match status" value="1"/>
</dbReference>
<dbReference type="GO" id="GO:0005737">
    <property type="term" value="C:cytoplasm"/>
    <property type="evidence" value="ECO:0007669"/>
    <property type="project" value="TreeGrafter"/>
</dbReference>
<keyword evidence="5" id="KW-1185">Reference proteome</keyword>
<dbReference type="Pfam" id="PF00300">
    <property type="entry name" value="His_Phos_1"/>
    <property type="match status" value="1"/>
</dbReference>
<dbReference type="InterPro" id="IPR029033">
    <property type="entry name" value="His_PPase_superfam"/>
</dbReference>
<evidence type="ECO:0000313" key="4">
    <source>
        <dbReference type="EMBL" id="KXB42503.1"/>
    </source>
</evidence>
<proteinExistence type="predicted"/>
<dbReference type="SUPFAM" id="SSF53254">
    <property type="entry name" value="Phosphoglycerate mutase-like"/>
    <property type="match status" value="1"/>
</dbReference>
<feature type="binding site" evidence="3">
    <location>
        <begin position="9"/>
        <end position="16"/>
    </location>
    <ligand>
        <name>substrate</name>
    </ligand>
</feature>
<dbReference type="SMART" id="SM00855">
    <property type="entry name" value="PGAM"/>
    <property type="match status" value="1"/>
</dbReference>
<protein>
    <submittedName>
        <fullName evidence="4">Phosphoglycerate mutase family protein</fullName>
    </submittedName>
</protein>
<dbReference type="PANTHER" id="PTHR48100:SF1">
    <property type="entry name" value="HISTIDINE PHOSPHATASE FAMILY PROTEIN-RELATED"/>
    <property type="match status" value="1"/>
</dbReference>
<dbReference type="STRING" id="1497955.HMPREF1872_00179"/>
<dbReference type="AlphaFoldDB" id="A0A133YH40"/>
<dbReference type="PATRIC" id="fig|1497955.3.peg.174"/>
<dbReference type="GO" id="GO:0016791">
    <property type="term" value="F:phosphatase activity"/>
    <property type="evidence" value="ECO:0007669"/>
    <property type="project" value="TreeGrafter"/>
</dbReference>
<comment type="caution">
    <text evidence="4">The sequence shown here is derived from an EMBL/GenBank/DDBJ whole genome shotgun (WGS) entry which is preliminary data.</text>
</comment>
<dbReference type="InterPro" id="IPR001345">
    <property type="entry name" value="PG/BPGM_mutase_AS"/>
</dbReference>
<dbReference type="OrthoDB" id="9781415at2"/>
<dbReference type="PANTHER" id="PTHR48100">
    <property type="entry name" value="BROAD-SPECIFICITY PHOSPHATASE YOR283W-RELATED"/>
    <property type="match status" value="1"/>
</dbReference>
<dbReference type="CDD" id="cd07067">
    <property type="entry name" value="HP_PGM_like"/>
    <property type="match status" value="1"/>
</dbReference>
<dbReference type="RefSeq" id="WP_066712555.1">
    <property type="nucleotide sequence ID" value="NZ_JARFNM010000001.1"/>
</dbReference>
<dbReference type="Proteomes" id="UP000070080">
    <property type="component" value="Unassembled WGS sequence"/>
</dbReference>
<gene>
    <name evidence="4" type="ORF">HMPREF1872_00179</name>
</gene>
<name>A0A133YH40_9FIRM</name>
<keyword evidence="2" id="KW-0413">Isomerase</keyword>
<accession>A0A133YH40</accession>
<keyword evidence="1" id="KW-0324">Glycolysis</keyword>
<sequence>MVKHLYLVRHGQTQFNKLKIIQGSCDAKLTELGLKQAKQAGIYLKQQGIKFDKIYCSRALRARQTLETMIDQPYTYLTGLKEWDFGVFEGEGECLQDPKIFYRLPKDTYALFGGESYAEFEKRVLTTIAEIAKTEAENILIVAHGCVNLAFYQACQFKEGTNAEFLNCAIQVYRYENGNFIYERSIVPSREVGDC</sequence>
<dbReference type="PROSITE" id="PS00175">
    <property type="entry name" value="PG_MUTASE"/>
    <property type="match status" value="1"/>
</dbReference>
<evidence type="ECO:0000256" key="2">
    <source>
        <dbReference type="ARBA" id="ARBA00023235"/>
    </source>
</evidence>
<feature type="binding site" evidence="3">
    <location>
        <position position="61"/>
    </location>
    <ligand>
        <name>substrate</name>
    </ligand>
</feature>
<evidence type="ECO:0000256" key="1">
    <source>
        <dbReference type="ARBA" id="ARBA00023152"/>
    </source>
</evidence>
<reference evidence="5" key="1">
    <citation type="submission" date="2016-01" db="EMBL/GenBank/DDBJ databases">
        <authorList>
            <person name="Mitreva M."/>
            <person name="Pepin K.H."/>
            <person name="Mihindukulasuriya K.A."/>
            <person name="Fulton R."/>
            <person name="Fronick C."/>
            <person name="O'Laughlin M."/>
            <person name="Miner T."/>
            <person name="Herter B."/>
            <person name="Rosa B.A."/>
            <person name="Cordes M."/>
            <person name="Tomlinson C."/>
            <person name="Wollam A."/>
            <person name="Palsikar V.B."/>
            <person name="Mardis E.R."/>
            <person name="Wilson R.K."/>
        </authorList>
    </citation>
    <scope>NUCLEOTIDE SEQUENCE [LARGE SCALE GENOMIC DNA]</scope>
    <source>
        <strain evidence="5">KA00274</strain>
    </source>
</reference>
<organism evidence="4 5">
    <name type="scientific">Amygdalobacter nucleatus</name>
    <dbReference type="NCBI Taxonomy" id="3029274"/>
    <lineage>
        <taxon>Bacteria</taxon>
        <taxon>Bacillati</taxon>
        <taxon>Bacillota</taxon>
        <taxon>Clostridia</taxon>
        <taxon>Eubacteriales</taxon>
        <taxon>Oscillospiraceae</taxon>
        <taxon>Amygdalobacter</taxon>
    </lineage>
</organism>